<evidence type="ECO:0000313" key="1">
    <source>
        <dbReference type="EMBL" id="RNC99096.1"/>
    </source>
</evidence>
<reference evidence="1 2" key="1">
    <citation type="journal article" date="2014" name="Int. J. Syst. Evol. Microbiol.">
        <title>Lysinibacillus halotolerans sp. nov., isolated from saline-alkaline soil.</title>
        <authorList>
            <person name="Kong D."/>
            <person name="Wang Y."/>
            <person name="Zhao B."/>
            <person name="Li Y."/>
            <person name="Song J."/>
            <person name="Zhai Y."/>
            <person name="Zhang C."/>
            <person name="Wang H."/>
            <person name="Chen X."/>
            <person name="Zhao B."/>
            <person name="Ruan Z."/>
        </authorList>
    </citation>
    <scope>NUCLEOTIDE SEQUENCE [LARGE SCALE GENOMIC DNA]</scope>
    <source>
        <strain evidence="1 2">MCCC 1A12703</strain>
    </source>
</reference>
<dbReference type="AlphaFoldDB" id="A0A3M8H9P4"/>
<dbReference type="OrthoDB" id="2353585at2"/>
<protein>
    <submittedName>
        <fullName evidence="1">YtxH domain-containing protein</fullName>
    </submittedName>
</protein>
<sequence>MSESKLLKSMVVGAVAGAVISMFDRKTREHAIETTKKVKSTFVYYAKNREELQQLIERKVEEAQELYVDLSGNINTIVSKLNEVKEIPNTVQSIVNDTKKVISNSSKKES</sequence>
<gene>
    <name evidence="1" type="ORF">EC501_08865</name>
</gene>
<evidence type="ECO:0000313" key="2">
    <source>
        <dbReference type="Proteomes" id="UP000279909"/>
    </source>
</evidence>
<proteinExistence type="predicted"/>
<comment type="caution">
    <text evidence="1">The sequence shown here is derived from an EMBL/GenBank/DDBJ whole genome shotgun (WGS) entry which is preliminary data.</text>
</comment>
<accession>A0A3M8H9P4</accession>
<dbReference type="EMBL" id="RHLQ01000018">
    <property type="protein sequence ID" value="RNC99096.1"/>
    <property type="molecule type" value="Genomic_DNA"/>
</dbReference>
<name>A0A3M8H9P4_9BACI</name>
<dbReference type="RefSeq" id="WP_122971928.1">
    <property type="nucleotide sequence ID" value="NZ_RHLQ01000018.1"/>
</dbReference>
<organism evidence="1 2">
    <name type="scientific">Lysinibacillus halotolerans</name>
    <dbReference type="NCBI Taxonomy" id="1368476"/>
    <lineage>
        <taxon>Bacteria</taxon>
        <taxon>Bacillati</taxon>
        <taxon>Bacillota</taxon>
        <taxon>Bacilli</taxon>
        <taxon>Bacillales</taxon>
        <taxon>Bacillaceae</taxon>
        <taxon>Lysinibacillus</taxon>
    </lineage>
</organism>
<keyword evidence="2" id="KW-1185">Reference proteome</keyword>
<dbReference type="Proteomes" id="UP000279909">
    <property type="component" value="Unassembled WGS sequence"/>
</dbReference>